<dbReference type="RefSeq" id="WP_126460529.1">
    <property type="nucleotide sequence ID" value="NZ_AP018721.1"/>
</dbReference>
<dbReference type="Gene3D" id="3.30.70.120">
    <property type="match status" value="1"/>
</dbReference>
<keyword evidence="3" id="KW-1185">Reference proteome</keyword>
<name>A0A4R3JTX2_9PROT</name>
<sequence>MDGLCVRFFTHEVMRHQGRPIHDWLFEQAQAQGIPGGTAYRAHAGFGRHGLHEDTFFELAGTLPECVEFFAEAERIRALIGVVAEAGLELAYITYAVSYGVTGR</sequence>
<comment type="caution">
    <text evidence="2">The sequence shown here is derived from an EMBL/GenBank/DDBJ whole genome shotgun (WGS) entry which is preliminary data.</text>
</comment>
<dbReference type="InterPro" id="IPR015867">
    <property type="entry name" value="N-reg_PII/ATP_PRibTrfase_C"/>
</dbReference>
<dbReference type="PANTHER" id="PTHR35983:SF1">
    <property type="entry name" value="UPF0166 PROTEIN TM_0021"/>
    <property type="match status" value="1"/>
</dbReference>
<gene>
    <name evidence="2" type="ORF">EDC61_12118</name>
</gene>
<dbReference type="InterPro" id="IPR003793">
    <property type="entry name" value="UPF0166"/>
</dbReference>
<dbReference type="PANTHER" id="PTHR35983">
    <property type="entry name" value="UPF0166 PROTEIN TM_0021"/>
    <property type="match status" value="1"/>
</dbReference>
<organism evidence="2 3">
    <name type="scientific">Sulfuritortus calidifontis</name>
    <dbReference type="NCBI Taxonomy" id="1914471"/>
    <lineage>
        <taxon>Bacteria</taxon>
        <taxon>Pseudomonadati</taxon>
        <taxon>Pseudomonadota</taxon>
        <taxon>Betaproteobacteria</taxon>
        <taxon>Nitrosomonadales</taxon>
        <taxon>Thiobacillaceae</taxon>
        <taxon>Sulfuritortus</taxon>
    </lineage>
</organism>
<dbReference type="Pfam" id="PF02641">
    <property type="entry name" value="DUF190"/>
    <property type="match status" value="1"/>
</dbReference>
<proteinExistence type="inferred from homology"/>
<dbReference type="SUPFAM" id="SSF54913">
    <property type="entry name" value="GlnB-like"/>
    <property type="match status" value="1"/>
</dbReference>
<evidence type="ECO:0000313" key="2">
    <source>
        <dbReference type="EMBL" id="TCS69226.1"/>
    </source>
</evidence>
<evidence type="ECO:0000313" key="3">
    <source>
        <dbReference type="Proteomes" id="UP000295135"/>
    </source>
</evidence>
<dbReference type="OrthoDB" id="5339790at2"/>
<dbReference type="InterPro" id="IPR011322">
    <property type="entry name" value="N-reg_PII-like_a/b"/>
</dbReference>
<comment type="similarity">
    <text evidence="1">Belongs to the UPF0166 family.</text>
</comment>
<dbReference type="Proteomes" id="UP000295135">
    <property type="component" value="Unassembled WGS sequence"/>
</dbReference>
<evidence type="ECO:0000256" key="1">
    <source>
        <dbReference type="ARBA" id="ARBA00010554"/>
    </source>
</evidence>
<reference evidence="2 3" key="1">
    <citation type="submission" date="2019-03" db="EMBL/GenBank/DDBJ databases">
        <title>Genomic Encyclopedia of Type Strains, Phase IV (KMG-IV): sequencing the most valuable type-strain genomes for metagenomic binning, comparative biology and taxonomic classification.</title>
        <authorList>
            <person name="Goeker M."/>
        </authorList>
    </citation>
    <scope>NUCLEOTIDE SEQUENCE [LARGE SCALE GENOMIC DNA]</scope>
    <source>
        <strain evidence="2 3">DSM 103923</strain>
    </source>
</reference>
<protein>
    <submittedName>
        <fullName evidence="2">Uncharacterized protein</fullName>
    </submittedName>
</protein>
<dbReference type="AlphaFoldDB" id="A0A4R3JTX2"/>
<dbReference type="EMBL" id="SLZY01000021">
    <property type="protein sequence ID" value="TCS69226.1"/>
    <property type="molecule type" value="Genomic_DNA"/>
</dbReference>
<accession>A0A4R3JTX2</accession>